<dbReference type="InterPro" id="IPR010987">
    <property type="entry name" value="Glutathione-S-Trfase_C-like"/>
</dbReference>
<dbReference type="EC" id="5.2.1.2" evidence="4"/>
<comment type="similarity">
    <text evidence="1">Belongs to the GST superfamily. Zeta family.</text>
</comment>
<keyword evidence="4" id="KW-0413">Isomerase</keyword>
<sequence length="213" mass="23860">MTRIVLHDYFRSSASYRVRIALNLKGLAYEQHPVSLVENEQQSAEYKALNPQGFVPMLEIGDERVTQSLAIFDRLDALEKEPPFVPADPPGRAHVLALALTIACDIHPLNNLRILRYLKNELGQPQEAVDSWYRHWVIEGLTALETLAAPQAGTFLYGDQLSMADICLVPQLYNARRFDVPLNAYPTLLRAEASALELPAFAAAHPDRQETAQ</sequence>
<dbReference type="Gene3D" id="3.40.30.10">
    <property type="entry name" value="Glutaredoxin"/>
    <property type="match status" value="1"/>
</dbReference>
<dbReference type="Pfam" id="PF13410">
    <property type="entry name" value="GST_C_2"/>
    <property type="match status" value="1"/>
</dbReference>
<organism evidence="4 5">
    <name type="scientific">Sphingomonas kaistensis</name>
    <dbReference type="NCBI Taxonomy" id="298708"/>
    <lineage>
        <taxon>Bacteria</taxon>
        <taxon>Pseudomonadati</taxon>
        <taxon>Pseudomonadota</taxon>
        <taxon>Alphaproteobacteria</taxon>
        <taxon>Sphingomonadales</taxon>
        <taxon>Sphingomonadaceae</taxon>
        <taxon>Sphingomonas</taxon>
    </lineage>
</organism>
<evidence type="ECO:0000256" key="1">
    <source>
        <dbReference type="ARBA" id="ARBA00010007"/>
    </source>
</evidence>
<dbReference type="PROSITE" id="PS50404">
    <property type="entry name" value="GST_NTER"/>
    <property type="match status" value="1"/>
</dbReference>
<dbReference type="SFLD" id="SFLDG00358">
    <property type="entry name" value="Main_(cytGST)"/>
    <property type="match status" value="1"/>
</dbReference>
<feature type="domain" description="GST N-terminal" evidence="2">
    <location>
        <begin position="2"/>
        <end position="83"/>
    </location>
</feature>
<reference evidence="4 5" key="1">
    <citation type="submission" date="2024-02" db="EMBL/GenBank/DDBJ databases">
        <title>Full genome sequence of Sphingomonas kaistensis.</title>
        <authorList>
            <person name="Poletto B.L."/>
            <person name="Silva G."/>
            <person name="Galante D."/>
            <person name="Campos K.R."/>
            <person name="Santos M.B.N."/>
            <person name="Sacchi C.T."/>
        </authorList>
    </citation>
    <scope>NUCLEOTIDE SEQUENCE [LARGE SCALE GENOMIC DNA]</scope>
    <source>
        <strain evidence="4 5">MA4R</strain>
    </source>
</reference>
<accession>A0ABZ2FXB2</accession>
<dbReference type="Proteomes" id="UP001382935">
    <property type="component" value="Chromosome"/>
</dbReference>
<evidence type="ECO:0000313" key="5">
    <source>
        <dbReference type="Proteomes" id="UP001382935"/>
    </source>
</evidence>
<dbReference type="InterPro" id="IPR005955">
    <property type="entry name" value="GST_Zeta"/>
</dbReference>
<dbReference type="RefSeq" id="WP_338501562.1">
    <property type="nucleotide sequence ID" value="NZ_CP145607.1"/>
</dbReference>
<name>A0ABZ2FXB2_9SPHN</name>
<dbReference type="Gene3D" id="1.20.1050.10">
    <property type="match status" value="1"/>
</dbReference>
<feature type="domain" description="GST C-terminal" evidence="3">
    <location>
        <begin position="88"/>
        <end position="213"/>
    </location>
</feature>
<evidence type="ECO:0000313" key="4">
    <source>
        <dbReference type="EMBL" id="WWM69478.1"/>
    </source>
</evidence>
<dbReference type="PROSITE" id="PS50405">
    <property type="entry name" value="GST_CTER"/>
    <property type="match status" value="1"/>
</dbReference>
<dbReference type="EMBL" id="CP145607">
    <property type="protein sequence ID" value="WWM69478.1"/>
    <property type="molecule type" value="Genomic_DNA"/>
</dbReference>
<dbReference type="InterPro" id="IPR036249">
    <property type="entry name" value="Thioredoxin-like_sf"/>
</dbReference>
<dbReference type="CDD" id="cd03191">
    <property type="entry name" value="GST_C_Zeta"/>
    <property type="match status" value="1"/>
</dbReference>
<protein>
    <submittedName>
        <fullName evidence="4">Maleylacetoacetate isomerase</fullName>
        <ecNumber evidence="4">5.2.1.2</ecNumber>
    </submittedName>
</protein>
<dbReference type="CDD" id="cd03042">
    <property type="entry name" value="GST_N_Zeta"/>
    <property type="match status" value="1"/>
</dbReference>
<proteinExistence type="inferred from homology"/>
<dbReference type="InterPro" id="IPR034330">
    <property type="entry name" value="GST_Zeta_C"/>
</dbReference>
<dbReference type="GO" id="GO:0016034">
    <property type="term" value="F:maleylacetoacetate isomerase activity"/>
    <property type="evidence" value="ECO:0007669"/>
    <property type="project" value="UniProtKB-EC"/>
</dbReference>
<dbReference type="InterPro" id="IPR036282">
    <property type="entry name" value="Glutathione-S-Trfase_C_sf"/>
</dbReference>
<evidence type="ECO:0000259" key="3">
    <source>
        <dbReference type="PROSITE" id="PS50405"/>
    </source>
</evidence>
<dbReference type="SFLD" id="SFLDS00019">
    <property type="entry name" value="Glutathione_Transferase_(cytos"/>
    <property type="match status" value="1"/>
</dbReference>
<keyword evidence="5" id="KW-1185">Reference proteome</keyword>
<dbReference type="SUPFAM" id="SSF52833">
    <property type="entry name" value="Thioredoxin-like"/>
    <property type="match status" value="1"/>
</dbReference>
<dbReference type="SUPFAM" id="SSF47616">
    <property type="entry name" value="GST C-terminal domain-like"/>
    <property type="match status" value="1"/>
</dbReference>
<dbReference type="NCBIfam" id="TIGR01262">
    <property type="entry name" value="maiA"/>
    <property type="match status" value="1"/>
</dbReference>
<dbReference type="PANTHER" id="PTHR42673:SF21">
    <property type="entry name" value="GLUTATHIONE S-TRANSFERASE YFCF"/>
    <property type="match status" value="1"/>
</dbReference>
<dbReference type="PANTHER" id="PTHR42673">
    <property type="entry name" value="MALEYLACETOACETATE ISOMERASE"/>
    <property type="match status" value="1"/>
</dbReference>
<dbReference type="InterPro" id="IPR034333">
    <property type="entry name" value="GST_Zeta_N"/>
</dbReference>
<evidence type="ECO:0000259" key="2">
    <source>
        <dbReference type="PROSITE" id="PS50404"/>
    </source>
</evidence>
<dbReference type="Pfam" id="PF13417">
    <property type="entry name" value="GST_N_3"/>
    <property type="match status" value="1"/>
</dbReference>
<dbReference type="InterPro" id="IPR040079">
    <property type="entry name" value="Glutathione_S-Trfase"/>
</dbReference>
<dbReference type="InterPro" id="IPR004045">
    <property type="entry name" value="Glutathione_S-Trfase_N"/>
</dbReference>
<gene>
    <name evidence="4" type="primary">maiA</name>
    <name evidence="4" type="ORF">V6R86_01885</name>
</gene>